<dbReference type="InterPro" id="IPR016024">
    <property type="entry name" value="ARM-type_fold"/>
</dbReference>
<evidence type="ECO:0000256" key="2">
    <source>
        <dbReference type="SAM" id="MobiDB-lite"/>
    </source>
</evidence>
<feature type="compositionally biased region" description="Acidic residues" evidence="2">
    <location>
        <begin position="720"/>
        <end position="752"/>
    </location>
</feature>
<feature type="compositionally biased region" description="Basic and acidic residues" evidence="2">
    <location>
        <begin position="837"/>
        <end position="847"/>
    </location>
</feature>
<dbReference type="AlphaFoldDB" id="A0A9W7B5V9"/>
<dbReference type="Pfam" id="PF03914">
    <property type="entry name" value="CBF"/>
    <property type="match status" value="1"/>
</dbReference>
<keyword evidence="5" id="KW-1185">Reference proteome</keyword>
<dbReference type="EMBL" id="BRXX01000011">
    <property type="protein sequence ID" value="GMH82050.1"/>
    <property type="molecule type" value="Genomic_DNA"/>
</dbReference>
<feature type="compositionally biased region" description="Acidic residues" evidence="2">
    <location>
        <begin position="768"/>
        <end position="792"/>
    </location>
</feature>
<feature type="domain" description="CCAAT-binding factor" evidence="3">
    <location>
        <begin position="427"/>
        <end position="562"/>
    </location>
</feature>
<sequence length="884" mass="98023">MSSLSSKQPRRRGNRGDKSKSPANAGAQQTPSSEPTPPSSAKTQLPKMLVQASIGSWHSDTYLTSIKLDRKSAHATTPSNSKTPTPADMVTQFRSLADQSFASDKTKYSSYISSQPSDAQWLHQTASGSKGTIGDRISSSTLLIQSQPFLNVHLLGQLVELGKKEKRVSNMVCDSLRDLFTENLLPQRKLITMRERPLKDYVGGDKQISPRLLMLWRFEELLKQYYSGYVSMLRFMLDDTLETTKRFGLHCATGLLTAAPEGEETLLNMVINKLGDPEKKPAASAAHQLRRVLEKHPAMSGVVCREVQQLAFRPNLSPQSLYNCVIFLNQVAFKRGEEDLPKQLLKTYFKLFDVCVTADKGVRDKKGKKGKSPTQNSDATTGVKGKLLGALLSGVNRARPYAGGFEDDSHLAALYRVAHSENIAARVQALMLLCEVQGDEDRFFRALYDCLKDERLYAGKGVTAFFNLVYKAVKRDKDAGRKGVMLKRLLQASMTTGASQAAAGLFLVSAVGEGVEGLWDEGEEKEGDYDGKTREPKAQLPGKGWEAANLKFHFHPSVRTFAEKVVDSDAIDYKGDPLKDFTLAPFLDRFAFRNPKSRDRMMKEFRRGESVAEKKSGGRGLKAAGAVAVNDPKFLSQGKVGEHEEFFFRYFAERERRSAVSGVGKNATEEKKNMAIEDAEVEAAGDVDVDWEADDSEEEFAQSLAEKMMEEHGNGRANYDDEDVDFEMSDDEDEDGIIGDDDDDDDDSEEGGAEMSGLLPGESAFLDGPDEDEEDDSEEDGSEEDDDSDDDMPMMLSAMGKPDSDGDDEEASSEEEEKPKKKKKKRKVESTFADSDEILKNDAFWKKRDSEREAAAMLEAKAELEAEEAAGSGKKKRRKSRKKQ</sequence>
<feature type="compositionally biased region" description="Acidic residues" evidence="2">
    <location>
        <begin position="805"/>
        <end position="816"/>
    </location>
</feature>
<dbReference type="Proteomes" id="UP001165160">
    <property type="component" value="Unassembled WGS sequence"/>
</dbReference>
<dbReference type="SUPFAM" id="SSF48371">
    <property type="entry name" value="ARM repeat"/>
    <property type="match status" value="1"/>
</dbReference>
<name>A0A9W7B5V9_9STRA</name>
<dbReference type="GO" id="GO:0005634">
    <property type="term" value="C:nucleus"/>
    <property type="evidence" value="ECO:0007669"/>
    <property type="project" value="UniProtKB-ARBA"/>
</dbReference>
<comment type="similarity">
    <text evidence="1">Belongs to the CBF/MAK21 family.</text>
</comment>
<feature type="compositionally biased region" description="Basic residues" evidence="2">
    <location>
        <begin position="873"/>
        <end position="884"/>
    </location>
</feature>
<dbReference type="PANTHER" id="PTHR12048">
    <property type="entry name" value="CCAAT-BINDING FACTOR-RELATED"/>
    <property type="match status" value="1"/>
</dbReference>
<organism evidence="4 5">
    <name type="scientific">Triparma verrucosa</name>
    <dbReference type="NCBI Taxonomy" id="1606542"/>
    <lineage>
        <taxon>Eukaryota</taxon>
        <taxon>Sar</taxon>
        <taxon>Stramenopiles</taxon>
        <taxon>Ochrophyta</taxon>
        <taxon>Bolidophyceae</taxon>
        <taxon>Parmales</taxon>
        <taxon>Triparmaceae</taxon>
        <taxon>Triparma</taxon>
    </lineage>
</organism>
<evidence type="ECO:0000259" key="3">
    <source>
        <dbReference type="Pfam" id="PF03914"/>
    </source>
</evidence>
<gene>
    <name evidence="4" type="ORF">TrVE_jg12957</name>
</gene>
<dbReference type="InterPro" id="IPR040155">
    <property type="entry name" value="CEBPZ/Mak21-like"/>
</dbReference>
<feature type="region of interest" description="Disordered" evidence="2">
    <location>
        <begin position="706"/>
        <end position="847"/>
    </location>
</feature>
<protein>
    <recommendedName>
        <fullName evidence="3">CCAAT-binding factor domain-containing protein</fullName>
    </recommendedName>
</protein>
<dbReference type="InterPro" id="IPR005612">
    <property type="entry name" value="CCAAT-binding_factor"/>
</dbReference>
<feature type="region of interest" description="Disordered" evidence="2">
    <location>
        <begin position="1"/>
        <end position="44"/>
    </location>
</feature>
<dbReference type="PANTHER" id="PTHR12048:SF0">
    <property type="entry name" value="CCAAT_ENHANCER-BINDING PROTEIN ZETA"/>
    <property type="match status" value="1"/>
</dbReference>
<reference evidence="5" key="1">
    <citation type="journal article" date="2023" name="Commun. Biol.">
        <title>Genome analysis of Parmales, the sister group of diatoms, reveals the evolutionary specialization of diatoms from phago-mixotrophs to photoautotrophs.</title>
        <authorList>
            <person name="Ban H."/>
            <person name="Sato S."/>
            <person name="Yoshikawa S."/>
            <person name="Yamada K."/>
            <person name="Nakamura Y."/>
            <person name="Ichinomiya M."/>
            <person name="Sato N."/>
            <person name="Blanc-Mathieu R."/>
            <person name="Endo H."/>
            <person name="Kuwata A."/>
            <person name="Ogata H."/>
        </authorList>
    </citation>
    <scope>NUCLEOTIDE SEQUENCE [LARGE SCALE GENOMIC DNA]</scope>
    <source>
        <strain evidence="5">NIES 3699</strain>
    </source>
</reference>
<evidence type="ECO:0000256" key="1">
    <source>
        <dbReference type="ARBA" id="ARBA00007797"/>
    </source>
</evidence>
<evidence type="ECO:0000313" key="5">
    <source>
        <dbReference type="Proteomes" id="UP001165160"/>
    </source>
</evidence>
<proteinExistence type="inferred from homology"/>
<comment type="caution">
    <text evidence="4">The sequence shown here is derived from an EMBL/GenBank/DDBJ whole genome shotgun (WGS) entry which is preliminary data.</text>
</comment>
<evidence type="ECO:0000313" key="4">
    <source>
        <dbReference type="EMBL" id="GMH82050.1"/>
    </source>
</evidence>
<accession>A0A9W7B5V9</accession>
<feature type="region of interest" description="Disordered" evidence="2">
    <location>
        <begin position="863"/>
        <end position="884"/>
    </location>
</feature>